<sequence>MKQKQDDQFIVYSLESAGILRPGRYYFLPTDGVELRIEGIGLPIVPTSRLMKHLNSPNYIPASKKLRVETLAAEDTESITSNDYEFLKQSSQFRENIIARDSHCVVTRKYVNVKATHILAQDWWHDTNHKEHLPSHIQQLIPLLPQGINGVMNGVLLEIGLAAAFDEGFFSFVLRDGHYYVVAITTQFLDLDGIQLDEHLRERSDGTCWWSEGTRPHPRLVEFHFRNSVFKHMRPSRWTEYESDSDSSSF</sequence>
<dbReference type="OrthoDB" id="2153658at2759"/>
<accession>A0A1Y2CB19</accession>
<proteinExistence type="predicted"/>
<protein>
    <submittedName>
        <fullName evidence="1">Uncharacterized protein</fullName>
    </submittedName>
</protein>
<evidence type="ECO:0000313" key="1">
    <source>
        <dbReference type="EMBL" id="ORY44097.1"/>
    </source>
</evidence>
<comment type="caution">
    <text evidence="1">The sequence shown here is derived from an EMBL/GenBank/DDBJ whole genome shotgun (WGS) entry which is preliminary data.</text>
</comment>
<dbReference type="AlphaFoldDB" id="A0A1Y2CB19"/>
<name>A0A1Y2CB19_9FUNG</name>
<dbReference type="Proteomes" id="UP000193642">
    <property type="component" value="Unassembled WGS sequence"/>
</dbReference>
<organism evidence="1 2">
    <name type="scientific">Rhizoclosmatium globosum</name>
    <dbReference type="NCBI Taxonomy" id="329046"/>
    <lineage>
        <taxon>Eukaryota</taxon>
        <taxon>Fungi</taxon>
        <taxon>Fungi incertae sedis</taxon>
        <taxon>Chytridiomycota</taxon>
        <taxon>Chytridiomycota incertae sedis</taxon>
        <taxon>Chytridiomycetes</taxon>
        <taxon>Chytridiales</taxon>
        <taxon>Chytriomycetaceae</taxon>
        <taxon>Rhizoclosmatium</taxon>
    </lineage>
</organism>
<gene>
    <name evidence="1" type="ORF">BCR33DRAFT_738262</name>
</gene>
<reference evidence="1 2" key="1">
    <citation type="submission" date="2016-07" db="EMBL/GenBank/DDBJ databases">
        <title>Pervasive Adenine N6-methylation of Active Genes in Fungi.</title>
        <authorList>
            <consortium name="DOE Joint Genome Institute"/>
            <person name="Mondo S.J."/>
            <person name="Dannebaum R.O."/>
            <person name="Kuo R.C."/>
            <person name="Labutti K."/>
            <person name="Haridas S."/>
            <person name="Kuo A."/>
            <person name="Salamov A."/>
            <person name="Ahrendt S.R."/>
            <person name="Lipzen A."/>
            <person name="Sullivan W."/>
            <person name="Andreopoulos W.B."/>
            <person name="Clum A."/>
            <person name="Lindquist E."/>
            <person name="Daum C."/>
            <person name="Ramamoorthy G.K."/>
            <person name="Gryganskyi A."/>
            <person name="Culley D."/>
            <person name="Magnuson J.K."/>
            <person name="James T.Y."/>
            <person name="O'Malley M.A."/>
            <person name="Stajich J.E."/>
            <person name="Spatafora J.W."/>
            <person name="Visel A."/>
            <person name="Grigoriev I.V."/>
        </authorList>
    </citation>
    <scope>NUCLEOTIDE SEQUENCE [LARGE SCALE GENOMIC DNA]</scope>
    <source>
        <strain evidence="1 2">JEL800</strain>
    </source>
</reference>
<dbReference type="EMBL" id="MCGO01000023">
    <property type="protein sequence ID" value="ORY44097.1"/>
    <property type="molecule type" value="Genomic_DNA"/>
</dbReference>
<keyword evidence="2" id="KW-1185">Reference proteome</keyword>
<evidence type="ECO:0000313" key="2">
    <source>
        <dbReference type="Proteomes" id="UP000193642"/>
    </source>
</evidence>